<dbReference type="Proteomes" id="UP000016504">
    <property type="component" value="Unassembled WGS sequence"/>
</dbReference>
<dbReference type="AlphaFoldDB" id="U1TQK8"/>
<gene>
    <name evidence="1" type="ORF">O204_19140</name>
</gene>
<comment type="caution">
    <text evidence="1">The sequence shown here is derived from an EMBL/GenBank/DDBJ whole genome shotgun (WGS) entry which is preliminary data.</text>
</comment>
<evidence type="ECO:0000313" key="2">
    <source>
        <dbReference type="Proteomes" id="UP000016504"/>
    </source>
</evidence>
<name>U1TQK8_9PSED</name>
<protein>
    <submittedName>
        <fullName evidence="1">Uncharacterized protein</fullName>
    </submittedName>
</protein>
<dbReference type="RefSeq" id="WP_021491325.1">
    <property type="nucleotide sequence ID" value="NZ_AVQG01000005.1"/>
</dbReference>
<accession>U1TQK8</accession>
<organism evidence="1 2">
    <name type="scientific">Pseudomonas simiae</name>
    <dbReference type="NCBI Taxonomy" id="321846"/>
    <lineage>
        <taxon>Bacteria</taxon>
        <taxon>Pseudomonadati</taxon>
        <taxon>Pseudomonadota</taxon>
        <taxon>Gammaproteobacteria</taxon>
        <taxon>Pseudomonadales</taxon>
        <taxon>Pseudomonadaceae</taxon>
        <taxon>Pseudomonas</taxon>
    </lineage>
</organism>
<sequence length="118" mass="13507">MSRQPALPKIEVTKVGKLFRVDWDYQEAPESNALHRESDYLWAYLKGVLDALDISEEQRVCSAGRVGTIKSLNESVANKLADILRKALNPMVEAEYKRLAAQERLPLHLRDFARLEEL</sequence>
<proteinExistence type="predicted"/>
<evidence type="ECO:0000313" key="1">
    <source>
        <dbReference type="EMBL" id="ERH60434.1"/>
    </source>
</evidence>
<reference evidence="1 2" key="1">
    <citation type="submission" date="2013-08" db="EMBL/GenBank/DDBJ databases">
        <title>Biodegradation of aromatic compounds in biofilm forming Pseudomonas isolated from sewage sludge.</title>
        <authorList>
            <person name="Qureshi A."/>
            <person name="Ghosh S."/>
            <person name="Khardenavis A.A."/>
            <person name="Kapley A."/>
            <person name="Purohit H.J."/>
        </authorList>
    </citation>
    <scope>NUCLEOTIDE SEQUENCE [LARGE SCALE GENOMIC DNA]</scope>
    <source>
        <strain evidence="1 2">EGD-AQ6</strain>
    </source>
</reference>
<dbReference type="PATRIC" id="fig|1390371.3.peg.1168"/>
<dbReference type="EMBL" id="AVQG01000005">
    <property type="protein sequence ID" value="ERH60434.1"/>
    <property type="molecule type" value="Genomic_DNA"/>
</dbReference>